<dbReference type="GO" id="GO:0003677">
    <property type="term" value="F:DNA binding"/>
    <property type="evidence" value="ECO:0007669"/>
    <property type="project" value="UniProtKB-UniRule"/>
</dbReference>
<dbReference type="GO" id="GO:0008270">
    <property type="term" value="F:zinc ion binding"/>
    <property type="evidence" value="ECO:0007669"/>
    <property type="project" value="UniProtKB-KW"/>
</dbReference>
<evidence type="ECO:0000256" key="5">
    <source>
        <dbReference type="ARBA" id="ARBA00022833"/>
    </source>
</evidence>
<organism evidence="14 15">
    <name type="scientific">Loxostege sticticalis</name>
    <name type="common">Beet webworm moth</name>
    <dbReference type="NCBI Taxonomy" id="481309"/>
    <lineage>
        <taxon>Eukaryota</taxon>
        <taxon>Metazoa</taxon>
        <taxon>Ecdysozoa</taxon>
        <taxon>Arthropoda</taxon>
        <taxon>Hexapoda</taxon>
        <taxon>Insecta</taxon>
        <taxon>Pterygota</taxon>
        <taxon>Neoptera</taxon>
        <taxon>Endopterygota</taxon>
        <taxon>Lepidoptera</taxon>
        <taxon>Glossata</taxon>
        <taxon>Ditrysia</taxon>
        <taxon>Pyraloidea</taxon>
        <taxon>Crambidae</taxon>
        <taxon>Pyraustinae</taxon>
        <taxon>Loxostege</taxon>
    </lineage>
</organism>
<keyword evidence="10" id="KW-0539">Nucleus</keyword>
<sequence>MTSRKYCAAFGCMNSSITHPEITFFKLPGSSERRLQWLQRIHRDDLENKSNFTSYRVCEKHFNLEDVLQSTNRKLLKKNALPLLMLPSLASTDPGVSRKEDKQTQTAPLVVNENCTQTENATNEMFTQTSTSRSRNTPRKRKLKVEPLQCRKKIKLHETENKTQKAEENTFHRLYEKFLTDKLAPGNRYDKDYIIYCLNLYYISPQAYRFLQSALCLPCPSTLYNHSFPITTEINERAMSVLKLKVTQMTEVEKNC</sequence>
<proteinExistence type="inferred from homology"/>
<evidence type="ECO:0000256" key="4">
    <source>
        <dbReference type="ARBA" id="ARBA00022771"/>
    </source>
</evidence>
<dbReference type="InterPro" id="IPR038441">
    <property type="entry name" value="THAP_Znf_sf"/>
</dbReference>
<evidence type="ECO:0000256" key="12">
    <source>
        <dbReference type="PROSITE-ProRule" id="PRU00309"/>
    </source>
</evidence>
<comment type="subcellular location">
    <subcellularLocation>
        <location evidence="1">Nucleus</location>
        <location evidence="1">Nucleoplasm</location>
    </subcellularLocation>
</comment>
<accession>A0ABD0SSN8</accession>
<dbReference type="Gene3D" id="6.20.210.20">
    <property type="entry name" value="THAP domain"/>
    <property type="match status" value="1"/>
</dbReference>
<dbReference type="EMBL" id="JBEDNZ010000017">
    <property type="protein sequence ID" value="KAL0821401.1"/>
    <property type="molecule type" value="Genomic_DNA"/>
</dbReference>
<evidence type="ECO:0000256" key="10">
    <source>
        <dbReference type="ARBA" id="ARBA00023242"/>
    </source>
</evidence>
<comment type="similarity">
    <text evidence="2">Belongs to the THAP1 family.</text>
</comment>
<keyword evidence="5" id="KW-0862">Zinc</keyword>
<dbReference type="InterPro" id="IPR006612">
    <property type="entry name" value="THAP_Znf"/>
</dbReference>
<reference evidence="14 15" key="1">
    <citation type="submission" date="2024-06" db="EMBL/GenBank/DDBJ databases">
        <title>A chromosome-level genome assembly of beet webworm, Loxostege sticticalis.</title>
        <authorList>
            <person name="Zhang Y."/>
        </authorList>
    </citation>
    <scope>NUCLEOTIDE SEQUENCE [LARGE SCALE GENOMIC DNA]</scope>
    <source>
        <strain evidence="14">AQ028</strain>
        <tissue evidence="14">Male pupae</tissue>
    </source>
</reference>
<keyword evidence="4 12" id="KW-0863">Zinc-finger</keyword>
<evidence type="ECO:0000256" key="6">
    <source>
        <dbReference type="ARBA" id="ARBA00023015"/>
    </source>
</evidence>
<dbReference type="PANTHER" id="PTHR46600:SF1">
    <property type="entry name" value="THAP DOMAIN-CONTAINING PROTEIN 1"/>
    <property type="match status" value="1"/>
</dbReference>
<dbReference type="SMART" id="SM00980">
    <property type="entry name" value="THAP"/>
    <property type="match status" value="1"/>
</dbReference>
<evidence type="ECO:0000256" key="3">
    <source>
        <dbReference type="ARBA" id="ARBA00022723"/>
    </source>
</evidence>
<evidence type="ECO:0000259" key="13">
    <source>
        <dbReference type="PROSITE" id="PS50950"/>
    </source>
</evidence>
<evidence type="ECO:0000256" key="2">
    <source>
        <dbReference type="ARBA" id="ARBA00006177"/>
    </source>
</evidence>
<evidence type="ECO:0000256" key="1">
    <source>
        <dbReference type="ARBA" id="ARBA00004642"/>
    </source>
</evidence>
<gene>
    <name evidence="14" type="ORF">ABMA28_004884</name>
</gene>
<evidence type="ECO:0000256" key="7">
    <source>
        <dbReference type="ARBA" id="ARBA00023054"/>
    </source>
</evidence>
<dbReference type="PROSITE" id="PS50950">
    <property type="entry name" value="ZF_THAP"/>
    <property type="match status" value="1"/>
</dbReference>
<dbReference type="Pfam" id="PF05485">
    <property type="entry name" value="THAP"/>
    <property type="match status" value="1"/>
</dbReference>
<keyword evidence="11" id="KW-0131">Cell cycle</keyword>
<comment type="caution">
    <text evidence="14">The sequence shown here is derived from an EMBL/GenBank/DDBJ whole genome shotgun (WGS) entry which is preliminary data.</text>
</comment>
<dbReference type="SUPFAM" id="SSF57716">
    <property type="entry name" value="Glucocorticoid receptor-like (DNA-binding domain)"/>
    <property type="match status" value="1"/>
</dbReference>
<evidence type="ECO:0000313" key="15">
    <source>
        <dbReference type="Proteomes" id="UP001549921"/>
    </source>
</evidence>
<evidence type="ECO:0000256" key="11">
    <source>
        <dbReference type="ARBA" id="ARBA00023306"/>
    </source>
</evidence>
<keyword evidence="6" id="KW-0805">Transcription regulation</keyword>
<evidence type="ECO:0000256" key="9">
    <source>
        <dbReference type="ARBA" id="ARBA00023163"/>
    </source>
</evidence>
<dbReference type="AlphaFoldDB" id="A0ABD0SSN8"/>
<keyword evidence="9" id="KW-0804">Transcription</keyword>
<feature type="domain" description="THAP-type" evidence="13">
    <location>
        <begin position="1"/>
        <end position="85"/>
    </location>
</feature>
<dbReference type="InterPro" id="IPR026516">
    <property type="entry name" value="THAP1/10"/>
</dbReference>
<keyword evidence="3" id="KW-0479">Metal-binding</keyword>
<dbReference type="SMART" id="SM00692">
    <property type="entry name" value="DM3"/>
    <property type="match status" value="1"/>
</dbReference>
<evidence type="ECO:0000256" key="8">
    <source>
        <dbReference type="ARBA" id="ARBA00023125"/>
    </source>
</evidence>
<name>A0ABD0SSN8_LOXSC</name>
<dbReference type="Proteomes" id="UP001549921">
    <property type="component" value="Unassembled WGS sequence"/>
</dbReference>
<keyword evidence="7" id="KW-0175">Coiled coil</keyword>
<dbReference type="PANTHER" id="PTHR46600">
    <property type="entry name" value="THAP DOMAIN-CONTAINING"/>
    <property type="match status" value="1"/>
</dbReference>
<evidence type="ECO:0000313" key="14">
    <source>
        <dbReference type="EMBL" id="KAL0821401.1"/>
    </source>
</evidence>
<keyword evidence="8 12" id="KW-0238">DNA-binding</keyword>
<protein>
    <recommendedName>
        <fullName evidence="13">THAP-type domain-containing protein</fullName>
    </recommendedName>
</protein>
<dbReference type="GO" id="GO:0005654">
    <property type="term" value="C:nucleoplasm"/>
    <property type="evidence" value="ECO:0007669"/>
    <property type="project" value="UniProtKB-SubCell"/>
</dbReference>